<evidence type="ECO:0000313" key="2">
    <source>
        <dbReference type="Proteomes" id="UP000282957"/>
    </source>
</evidence>
<proteinExistence type="predicted"/>
<comment type="caution">
    <text evidence="1">The sequence shown here is derived from an EMBL/GenBank/DDBJ whole genome shotgun (WGS) entry which is preliminary data.</text>
</comment>
<accession>A0A437MIB1</accession>
<organism evidence="1 2">
    <name type="scientific">Rhodovarius crocodyli</name>
    <dbReference type="NCBI Taxonomy" id="1979269"/>
    <lineage>
        <taxon>Bacteria</taxon>
        <taxon>Pseudomonadati</taxon>
        <taxon>Pseudomonadota</taxon>
        <taxon>Alphaproteobacteria</taxon>
        <taxon>Acetobacterales</taxon>
        <taxon>Roseomonadaceae</taxon>
        <taxon>Rhodovarius</taxon>
    </lineage>
</organism>
<dbReference type="CDD" id="cd00586">
    <property type="entry name" value="4HBT"/>
    <property type="match status" value="1"/>
</dbReference>
<keyword evidence="2" id="KW-1185">Reference proteome</keyword>
<evidence type="ECO:0000313" key="1">
    <source>
        <dbReference type="EMBL" id="RVT97397.1"/>
    </source>
</evidence>
<reference evidence="1 2" key="1">
    <citation type="submission" date="2019-01" db="EMBL/GenBank/DDBJ databases">
        <authorList>
            <person name="Chen W.-M."/>
        </authorList>
    </citation>
    <scope>NUCLEOTIDE SEQUENCE [LARGE SCALE GENOMIC DNA]</scope>
    <source>
        <strain evidence="1 2">CCP-6</strain>
    </source>
</reference>
<dbReference type="AlphaFoldDB" id="A0A437MIB1"/>
<dbReference type="Gene3D" id="3.10.129.10">
    <property type="entry name" value="Hotdog Thioesterase"/>
    <property type="match status" value="1"/>
</dbReference>
<sequence>MAVLEGLPPPRTVDGWLRWDMTLATVKPEWMDSNKHLNMGYYLVIFDHQTDRLWPFLGLGRALRAQGKTTFAVETWLDYQREMLEGETMGGESRVLDFDEKRLLLEHRMFEEKTGQVTSTNEVLYVCADVAARRVTTWPEEVLAQFRQYSLGLPARRLTLKRRP</sequence>
<dbReference type="OrthoDB" id="9803287at2"/>
<dbReference type="InterPro" id="IPR029069">
    <property type="entry name" value="HotDog_dom_sf"/>
</dbReference>
<gene>
    <name evidence="1" type="ORF">EOD42_06070</name>
</gene>
<dbReference type="RefSeq" id="WP_127786625.1">
    <property type="nucleotide sequence ID" value="NZ_SACL01000002.1"/>
</dbReference>
<name>A0A437MIB1_9PROT</name>
<dbReference type="SUPFAM" id="SSF54637">
    <property type="entry name" value="Thioesterase/thiol ester dehydrase-isomerase"/>
    <property type="match status" value="1"/>
</dbReference>
<dbReference type="Pfam" id="PF13279">
    <property type="entry name" value="4HBT_2"/>
    <property type="match status" value="1"/>
</dbReference>
<protein>
    <submittedName>
        <fullName evidence="1">Thioesterase</fullName>
    </submittedName>
</protein>
<dbReference type="Proteomes" id="UP000282957">
    <property type="component" value="Unassembled WGS sequence"/>
</dbReference>
<dbReference type="EMBL" id="SACL01000002">
    <property type="protein sequence ID" value="RVT97397.1"/>
    <property type="molecule type" value="Genomic_DNA"/>
</dbReference>